<evidence type="ECO:0000313" key="3">
    <source>
        <dbReference type="EMBL" id="VAW84220.1"/>
    </source>
</evidence>
<accession>A0A3B0Z595</accession>
<protein>
    <recommendedName>
        <fullName evidence="2">SPOR domain-containing protein</fullName>
    </recommendedName>
</protein>
<dbReference type="PANTHER" id="PTHR38687:SF1">
    <property type="entry name" value="CELL DIVISION PROTEIN DEDD"/>
    <property type="match status" value="1"/>
</dbReference>
<dbReference type="GO" id="GO:0032506">
    <property type="term" value="P:cytokinetic process"/>
    <property type="evidence" value="ECO:0007669"/>
    <property type="project" value="TreeGrafter"/>
</dbReference>
<dbReference type="GO" id="GO:0032153">
    <property type="term" value="C:cell division site"/>
    <property type="evidence" value="ECO:0007669"/>
    <property type="project" value="TreeGrafter"/>
</dbReference>
<dbReference type="InterPro" id="IPR052521">
    <property type="entry name" value="Cell_div_SPOR-domain"/>
</dbReference>
<name>A0A3B0Z595_9ZZZZ</name>
<dbReference type="InterPro" id="IPR007730">
    <property type="entry name" value="SPOR-like_dom"/>
</dbReference>
<dbReference type="SUPFAM" id="SSF110997">
    <property type="entry name" value="Sporulation related repeat"/>
    <property type="match status" value="1"/>
</dbReference>
<keyword evidence="1" id="KW-1133">Transmembrane helix</keyword>
<dbReference type="InterPro" id="IPR036680">
    <property type="entry name" value="SPOR-like_sf"/>
</dbReference>
<dbReference type="GO" id="GO:0030428">
    <property type="term" value="C:cell septum"/>
    <property type="evidence" value="ECO:0007669"/>
    <property type="project" value="TreeGrafter"/>
</dbReference>
<keyword evidence="1" id="KW-0812">Transmembrane</keyword>
<proteinExistence type="predicted"/>
<dbReference type="PANTHER" id="PTHR38687">
    <property type="entry name" value="CELL DIVISION PROTEIN DEDD-RELATED"/>
    <property type="match status" value="1"/>
</dbReference>
<feature type="domain" description="SPOR" evidence="2">
    <location>
        <begin position="156"/>
        <end position="235"/>
    </location>
</feature>
<feature type="transmembrane region" description="Helical" evidence="1">
    <location>
        <begin position="9"/>
        <end position="27"/>
    </location>
</feature>
<dbReference type="Pfam" id="PF05036">
    <property type="entry name" value="SPOR"/>
    <property type="match status" value="1"/>
</dbReference>
<organism evidence="3">
    <name type="scientific">hydrothermal vent metagenome</name>
    <dbReference type="NCBI Taxonomy" id="652676"/>
    <lineage>
        <taxon>unclassified sequences</taxon>
        <taxon>metagenomes</taxon>
        <taxon>ecological metagenomes</taxon>
    </lineage>
</organism>
<sequence>MDEKLKKRIVGGVVLASLGIIAIPMFSPHDEEKTLVKESIIPPEPQAVMHTSNIDLKAWSNNSDSVKNETVFDSDSEQFLSQALGMPIEEKITTDVPSGTTLPSVADKEPQQKPVAIIKPAVVPPIETKKITIKTESPARISPPVKTQPPTVLAKIGSSSAWAVQVGSFRQRENAERLRKKLKQLGYRAFVSKSRSGGKTVVRVRVGPQMEKARAKQVKNNIEKEMKIQAMLIELK</sequence>
<evidence type="ECO:0000256" key="1">
    <source>
        <dbReference type="SAM" id="Phobius"/>
    </source>
</evidence>
<keyword evidence="1" id="KW-0472">Membrane</keyword>
<dbReference type="PROSITE" id="PS51724">
    <property type="entry name" value="SPOR"/>
    <property type="match status" value="1"/>
</dbReference>
<reference evidence="3" key="1">
    <citation type="submission" date="2018-06" db="EMBL/GenBank/DDBJ databases">
        <authorList>
            <person name="Zhirakovskaya E."/>
        </authorList>
    </citation>
    <scope>NUCLEOTIDE SEQUENCE</scope>
</reference>
<evidence type="ECO:0000259" key="2">
    <source>
        <dbReference type="PROSITE" id="PS51724"/>
    </source>
</evidence>
<gene>
    <name evidence="3" type="ORF">MNBD_GAMMA16-1489</name>
</gene>
<dbReference type="GO" id="GO:0042834">
    <property type="term" value="F:peptidoglycan binding"/>
    <property type="evidence" value="ECO:0007669"/>
    <property type="project" value="InterPro"/>
</dbReference>
<dbReference type="Gene3D" id="3.30.70.1070">
    <property type="entry name" value="Sporulation related repeat"/>
    <property type="match status" value="1"/>
</dbReference>
<dbReference type="AlphaFoldDB" id="A0A3B0Z595"/>
<dbReference type="EMBL" id="UOFO01000036">
    <property type="protein sequence ID" value="VAW84220.1"/>
    <property type="molecule type" value="Genomic_DNA"/>
</dbReference>